<dbReference type="Proteomes" id="UP001596052">
    <property type="component" value="Unassembled WGS sequence"/>
</dbReference>
<feature type="domain" description="Peptidase M20 dimerisation" evidence="2">
    <location>
        <begin position="211"/>
        <end position="269"/>
    </location>
</feature>
<dbReference type="PIRSF" id="PIRSF016599">
    <property type="entry name" value="Xaa-His_dipept"/>
    <property type="match status" value="1"/>
</dbReference>
<accession>A0ABW0KRH3</accession>
<keyword evidence="4" id="KW-1185">Reference proteome</keyword>
<reference evidence="4" key="1">
    <citation type="journal article" date="2019" name="Int. J. Syst. Evol. Microbiol.">
        <title>The Global Catalogue of Microorganisms (GCM) 10K type strain sequencing project: providing services to taxonomists for standard genome sequencing and annotation.</title>
        <authorList>
            <consortium name="The Broad Institute Genomics Platform"/>
            <consortium name="The Broad Institute Genome Sequencing Center for Infectious Disease"/>
            <person name="Wu L."/>
            <person name="Ma J."/>
        </authorList>
    </citation>
    <scope>NUCLEOTIDE SEQUENCE [LARGE SCALE GENOMIC DNA]</scope>
    <source>
        <strain evidence="4">CGMCC 4.1469</strain>
    </source>
</reference>
<dbReference type="PRINTS" id="PR00934">
    <property type="entry name" value="XHISDIPTASE"/>
</dbReference>
<dbReference type="Pfam" id="PF01546">
    <property type="entry name" value="Peptidase_M20"/>
    <property type="match status" value="1"/>
</dbReference>
<dbReference type="PANTHER" id="PTHR43501:SF1">
    <property type="entry name" value="CYTOSOL NON-SPECIFIC DIPEPTIDASE"/>
    <property type="match status" value="1"/>
</dbReference>
<evidence type="ECO:0000313" key="3">
    <source>
        <dbReference type="EMBL" id="MFC5456080.1"/>
    </source>
</evidence>
<dbReference type="NCBIfam" id="TIGR01893">
    <property type="entry name" value="aa-his-dipept"/>
    <property type="match status" value="1"/>
</dbReference>
<protein>
    <submittedName>
        <fullName evidence="3">Aminoacyl-histidine dipeptidase</fullName>
    </submittedName>
</protein>
<dbReference type="Gene3D" id="3.40.630.10">
    <property type="entry name" value="Zn peptidases"/>
    <property type="match status" value="2"/>
</dbReference>
<evidence type="ECO:0000313" key="4">
    <source>
        <dbReference type="Proteomes" id="UP001596052"/>
    </source>
</evidence>
<gene>
    <name evidence="3" type="ORF">ACFQDI_14545</name>
</gene>
<evidence type="ECO:0000259" key="2">
    <source>
        <dbReference type="Pfam" id="PF07687"/>
    </source>
</evidence>
<organism evidence="3 4">
    <name type="scientific">Prosthecobacter fluviatilis</name>
    <dbReference type="NCBI Taxonomy" id="445931"/>
    <lineage>
        <taxon>Bacteria</taxon>
        <taxon>Pseudomonadati</taxon>
        <taxon>Verrucomicrobiota</taxon>
        <taxon>Verrucomicrobiia</taxon>
        <taxon>Verrucomicrobiales</taxon>
        <taxon>Verrucomicrobiaceae</taxon>
        <taxon>Prosthecobacter</taxon>
    </lineage>
</organism>
<keyword evidence="1" id="KW-0378">Hydrolase</keyword>
<comment type="caution">
    <text evidence="3">The sequence shown here is derived from an EMBL/GenBank/DDBJ whole genome shotgun (WGS) entry which is preliminary data.</text>
</comment>
<dbReference type="EMBL" id="JBHSMQ010000005">
    <property type="protein sequence ID" value="MFC5456080.1"/>
    <property type="molecule type" value="Genomic_DNA"/>
</dbReference>
<proteinExistence type="predicted"/>
<dbReference type="SUPFAM" id="SSF53187">
    <property type="entry name" value="Zn-dependent exopeptidases"/>
    <property type="match status" value="1"/>
</dbReference>
<dbReference type="RefSeq" id="WP_377167973.1">
    <property type="nucleotide sequence ID" value="NZ_JBHSMQ010000005.1"/>
</dbReference>
<sequence>MSSSEIRSLEPKPLWNCFADLNAVPRPSKREERVVAFVVAFARQHGLQHQIDSAGNVIIRKQASADRRDRPAVIMQAHLDMVHKAADGVIFDFDKQGIEMWVDGDWVRARGTTLGADNGLGVAAILAVLASKDLSHPPIEALFTLDEEQGMGGALGLQPGLLTGKTMLNLDSEEDDTFTIGCAGGIDTHVTYTYSEITHASAHPLVEIQISGLRGGHSGLQIHEGRANANKLMARILSACGEQVVALSTMRGGSARNAIPARCIASVLVLDQARFKERFEQETAGIREEFRLIEPSLSITSTAVDATSGPVQVMAAEAQRAFLLALQALVNGVYRMSPVVPGLVEASTNFSTIDLAHGKAVIGSLQRSSVESSKIDVVRSFRAPFELIGAEAHSGDPYPGWSPSAESPILDKMKKIYRELFDHEVKVSACHAGLECGVISMAYPDLDMISFGPNIHEAHSEKECASISSAQKFWRLLTTTLADL</sequence>
<dbReference type="Pfam" id="PF07687">
    <property type="entry name" value="M20_dimer"/>
    <property type="match status" value="1"/>
</dbReference>
<dbReference type="PANTHER" id="PTHR43501">
    <property type="entry name" value="CYTOSOL NON-SPECIFIC DIPEPTIDASE"/>
    <property type="match status" value="1"/>
</dbReference>
<dbReference type="InterPro" id="IPR001160">
    <property type="entry name" value="Peptidase_M20C"/>
</dbReference>
<name>A0ABW0KRH3_9BACT</name>
<dbReference type="CDD" id="cd03890">
    <property type="entry name" value="M20_pepD"/>
    <property type="match status" value="1"/>
</dbReference>
<dbReference type="InterPro" id="IPR002933">
    <property type="entry name" value="Peptidase_M20"/>
</dbReference>
<dbReference type="InterPro" id="IPR011650">
    <property type="entry name" value="Peptidase_M20_dimer"/>
</dbReference>
<evidence type="ECO:0000256" key="1">
    <source>
        <dbReference type="ARBA" id="ARBA00022801"/>
    </source>
</evidence>